<name>A0A1W1UII3_9BACT</name>
<gene>
    <name evidence="1" type="ORF">SAMN00120144_4203</name>
</gene>
<dbReference type="AlphaFoldDB" id="A0A1W1UII3"/>
<dbReference type="Proteomes" id="UP000192266">
    <property type="component" value="Unassembled WGS sequence"/>
</dbReference>
<keyword evidence="2" id="KW-1185">Reference proteome</keyword>
<dbReference type="EMBL" id="FWWW01000025">
    <property type="protein sequence ID" value="SMB80839.1"/>
    <property type="molecule type" value="Genomic_DNA"/>
</dbReference>
<evidence type="ECO:0000313" key="1">
    <source>
        <dbReference type="EMBL" id="SMB80839.1"/>
    </source>
</evidence>
<sequence>MKLHLPLLLSQWKDKPSKRTYPRDEFKQMLHLKNPKGKDPDPELFQNISQFKARVLDCCAPGQRAHRPQD</sequence>
<accession>A0A1W1UII3</accession>
<dbReference type="RefSeq" id="WP_084443295.1">
    <property type="nucleotide sequence ID" value="NZ_FWWW01000025.1"/>
</dbReference>
<evidence type="ECO:0000313" key="2">
    <source>
        <dbReference type="Proteomes" id="UP000192266"/>
    </source>
</evidence>
<reference evidence="1 2" key="1">
    <citation type="submission" date="2017-04" db="EMBL/GenBank/DDBJ databases">
        <authorList>
            <person name="Afonso C.L."/>
            <person name="Miller P.J."/>
            <person name="Scott M.A."/>
            <person name="Spackman E."/>
            <person name="Goraichik I."/>
            <person name="Dimitrov K.M."/>
            <person name="Suarez D.L."/>
            <person name="Swayne D.E."/>
        </authorList>
    </citation>
    <scope>NUCLEOTIDE SEQUENCE [LARGE SCALE GENOMIC DNA]</scope>
    <source>
        <strain evidence="1 2">DSM 11622</strain>
    </source>
</reference>
<protein>
    <submittedName>
        <fullName evidence="1">Uncharacterized protein</fullName>
    </submittedName>
</protein>
<proteinExistence type="predicted"/>
<dbReference type="STRING" id="645990.SAMN00120144_4203"/>
<organism evidence="1 2">
    <name type="scientific">Hymenobacter roseosalivarius DSM 11622</name>
    <dbReference type="NCBI Taxonomy" id="645990"/>
    <lineage>
        <taxon>Bacteria</taxon>
        <taxon>Pseudomonadati</taxon>
        <taxon>Bacteroidota</taxon>
        <taxon>Cytophagia</taxon>
        <taxon>Cytophagales</taxon>
        <taxon>Hymenobacteraceae</taxon>
        <taxon>Hymenobacter</taxon>
    </lineage>
</organism>